<dbReference type="InterPro" id="IPR050951">
    <property type="entry name" value="Retrovirus_Pol_polyprotein"/>
</dbReference>
<feature type="region of interest" description="Disordered" evidence="1">
    <location>
        <begin position="608"/>
        <end position="648"/>
    </location>
</feature>
<feature type="compositionally biased region" description="Basic and acidic residues" evidence="1">
    <location>
        <begin position="324"/>
        <end position="333"/>
    </location>
</feature>
<evidence type="ECO:0000256" key="1">
    <source>
        <dbReference type="SAM" id="MobiDB-lite"/>
    </source>
</evidence>
<protein>
    <submittedName>
        <fullName evidence="2">Uncharacterized protein</fullName>
    </submittedName>
</protein>
<gene>
    <name evidence="2" type="ORF">PACLA_8A027413</name>
</gene>
<feature type="region of interest" description="Disordered" evidence="1">
    <location>
        <begin position="324"/>
        <end position="348"/>
    </location>
</feature>
<comment type="caution">
    <text evidence="2">The sequence shown here is derived from an EMBL/GenBank/DDBJ whole genome shotgun (WGS) entry which is preliminary data.</text>
</comment>
<dbReference type="InterPro" id="IPR043502">
    <property type="entry name" value="DNA/RNA_pol_sf"/>
</dbReference>
<dbReference type="AlphaFoldDB" id="A0A6S7GNZ9"/>
<evidence type="ECO:0000313" key="3">
    <source>
        <dbReference type="Proteomes" id="UP001152795"/>
    </source>
</evidence>
<feature type="region of interest" description="Disordered" evidence="1">
    <location>
        <begin position="259"/>
        <end position="296"/>
    </location>
</feature>
<dbReference type="SUPFAM" id="SSF56672">
    <property type="entry name" value="DNA/RNA polymerases"/>
    <property type="match status" value="1"/>
</dbReference>
<evidence type="ECO:0000313" key="2">
    <source>
        <dbReference type="EMBL" id="CAB3991629.1"/>
    </source>
</evidence>
<dbReference type="OrthoDB" id="432970at2759"/>
<feature type="region of interest" description="Disordered" evidence="1">
    <location>
        <begin position="125"/>
        <end position="148"/>
    </location>
</feature>
<keyword evidence="3" id="KW-1185">Reference proteome</keyword>
<accession>A0A6S7GNZ9</accession>
<name>A0A6S7GNZ9_PARCT</name>
<organism evidence="2 3">
    <name type="scientific">Paramuricea clavata</name>
    <name type="common">Red gorgonian</name>
    <name type="synonym">Violescent sea-whip</name>
    <dbReference type="NCBI Taxonomy" id="317549"/>
    <lineage>
        <taxon>Eukaryota</taxon>
        <taxon>Metazoa</taxon>
        <taxon>Cnidaria</taxon>
        <taxon>Anthozoa</taxon>
        <taxon>Octocorallia</taxon>
        <taxon>Malacalcyonacea</taxon>
        <taxon>Plexauridae</taxon>
        <taxon>Paramuricea</taxon>
    </lineage>
</organism>
<dbReference type="Proteomes" id="UP001152795">
    <property type="component" value="Unassembled WGS sequence"/>
</dbReference>
<sequence length="777" mass="86972">MDEEIMIELQSCILGLNITDLKHFGIKMKWLTVETTEGKGKFELIKTIRTAFEDEASECEENGFLDLVEKIKSLLYEQTLDKSNKDTEKAEKKKQELVELETQYEQLSKAQEELKQKMQLLELAQKKSNLSNKPTGKPEAKASTSGETELSGLNASIFRREFKIQGQIGEPGQKDKLTYQSLISQIEIGLKKGYTAEPEESDSKIKYDEELVQGLFLHAVETGLADETIHAKIRPLLKNPSVADEDLIEAMSLAMSAESERANKFTQGKPVRPSTKISKVEAGASGEPKENNPSNQRENQILATLKAIQSELNTVQSEVASLQKKVDDKDYPRNHPPAEAIQGLPKPQGEHVKGLGDGCDSSVFVSHITPKQQAAVARLVGRKCSVNCCLNNLKVTALWDTGAQVSIIIEHVLKQQLPDLEIRDINELLGVDSDLKLTAANGTTELLGVDSDLKLTAANGTTIPYKGWVEAKFRLDGENEKEVTVPFLVTEEHLDQPIIGYNVIELLVKDNDNRSKNPSLVQSLTSSFENLKEEHAKQLVNLIETNDSDFLCEIKSIKRDIVIPKGTTARVPCRANTGSVTTTMPVLFEPDEQSQWPSVTEVDVRLKGREDNEGRDVMAQSEASTTGGKGHDTNQEESFTPKVDLSGLTPEQQHVARKMLYEERDAFAKNEDDIGCIPDLQMNINLTDTRPVQKIYTVIPRPLYPEVKHYLEDLLNKNFIRKSKSPYSSSVVCVRKKDGEMRLCVDYRELNKKTVQDRHPESRRHWTILEAMHGSAR</sequence>
<dbReference type="PANTHER" id="PTHR37984:SF5">
    <property type="entry name" value="PROTEIN NYNRIN-LIKE"/>
    <property type="match status" value="1"/>
</dbReference>
<dbReference type="PANTHER" id="PTHR37984">
    <property type="entry name" value="PROTEIN CBG26694"/>
    <property type="match status" value="1"/>
</dbReference>
<dbReference type="Gene3D" id="3.10.10.10">
    <property type="entry name" value="HIV Type 1 Reverse Transcriptase, subunit A, domain 1"/>
    <property type="match status" value="1"/>
</dbReference>
<dbReference type="EMBL" id="CACRXK020001889">
    <property type="protein sequence ID" value="CAB3991629.1"/>
    <property type="molecule type" value="Genomic_DNA"/>
</dbReference>
<reference evidence="2" key="1">
    <citation type="submission" date="2020-04" db="EMBL/GenBank/DDBJ databases">
        <authorList>
            <person name="Alioto T."/>
            <person name="Alioto T."/>
            <person name="Gomez Garrido J."/>
        </authorList>
    </citation>
    <scope>NUCLEOTIDE SEQUENCE</scope>
    <source>
        <strain evidence="2">A484AB</strain>
    </source>
</reference>
<proteinExistence type="predicted"/>